<evidence type="ECO:0000256" key="11">
    <source>
        <dbReference type="ARBA" id="ARBA00023014"/>
    </source>
</evidence>
<evidence type="ECO:0000256" key="8">
    <source>
        <dbReference type="ARBA" id="ARBA00022723"/>
    </source>
</evidence>
<dbReference type="InterPro" id="IPR010723">
    <property type="entry name" value="HemN_C"/>
</dbReference>
<evidence type="ECO:0000256" key="2">
    <source>
        <dbReference type="ARBA" id="ARBA00004785"/>
    </source>
</evidence>
<evidence type="ECO:0000256" key="7">
    <source>
        <dbReference type="ARBA" id="ARBA00022691"/>
    </source>
</evidence>
<dbReference type="GO" id="GO:0051989">
    <property type="term" value="F:coproporphyrinogen dehydrogenase activity"/>
    <property type="evidence" value="ECO:0007669"/>
    <property type="project" value="UniProtKB-EC"/>
</dbReference>
<dbReference type="InterPro" id="IPR058240">
    <property type="entry name" value="rSAM_sf"/>
</dbReference>
<evidence type="ECO:0000256" key="14">
    <source>
        <dbReference type="ARBA" id="ARBA00048321"/>
    </source>
</evidence>
<dbReference type="InterPro" id="IPR023404">
    <property type="entry name" value="rSAM_horseshoe"/>
</dbReference>
<keyword evidence="11 15" id="KW-0411">Iron-sulfur</keyword>
<sequence>MIREAGSAAGMEKIATAPVAAPATTLAALASAAGPVPRYTSYPTAPHFRAVPDDEDWRGWLGTLPEGARFALYVHVPYCRQMCWYCGCHTQVTKTGATLQHFTELLTREIDLVAQYLPPGAQLGSLHFGGGTPGILGAEGLKRIADPLYRRFAPQRDAEIAIELDPRHVDAALVAGLAAIGVNRVSLGVQSLDPQVQAAINRPQPFALVAQAAGLLRDAGIDALNLDLLYGLPHQTVLNVVETVERCLALTPDRLALFGYAHVPWMKAHQARIDAAALPDTLARLEQEAAAASQLVAAGFRRIGLDHFARPSDPLAIRAAAGTLHRNFQGYTTEVGDVLLGFGPSAISTLPQGYAQNIPSVASWRQAVQAGRLPVARMRGLSADDRLRGAVIEQLMCNLRVDLAAAAAAGGRTPEVFTAALDRLDLLHRHGLVAIDGWVVTVPEPGRPLLRQVCAAFDAYLGQPVVGVTLPRHAAA</sequence>
<evidence type="ECO:0000256" key="3">
    <source>
        <dbReference type="ARBA" id="ARBA00005493"/>
    </source>
</evidence>
<protein>
    <recommendedName>
        <fullName evidence="15">Coproporphyrinogen-III oxidase</fullName>
        <ecNumber evidence="15">1.3.98.3</ecNumber>
    </recommendedName>
</protein>
<comment type="cofactor">
    <cofactor evidence="15">
        <name>[4Fe-4S] cluster</name>
        <dbReference type="ChEBI" id="CHEBI:49883"/>
    </cofactor>
    <text evidence="15">Binds 1 [4Fe-4S] cluster. The cluster is coordinated with 3 cysteines and an exchangeable S-adenosyl-L-methionine.</text>
</comment>
<dbReference type="RefSeq" id="WP_379729909.1">
    <property type="nucleotide sequence ID" value="NZ_JBHRYJ010000008.1"/>
</dbReference>
<comment type="pathway">
    <text evidence="2 15">Porphyrin-containing compound metabolism; protoporphyrin-IX biosynthesis; protoporphyrinogen-IX from coproporphyrinogen-III (AdoMet route): step 1/1.</text>
</comment>
<comment type="catalytic activity">
    <reaction evidence="14 15">
        <text>coproporphyrinogen III + 2 S-adenosyl-L-methionine = protoporphyrinogen IX + 2 5'-deoxyadenosine + 2 L-methionine + 2 CO2</text>
        <dbReference type="Rhea" id="RHEA:15425"/>
        <dbReference type="ChEBI" id="CHEBI:16526"/>
        <dbReference type="ChEBI" id="CHEBI:17319"/>
        <dbReference type="ChEBI" id="CHEBI:57307"/>
        <dbReference type="ChEBI" id="CHEBI:57309"/>
        <dbReference type="ChEBI" id="CHEBI:57844"/>
        <dbReference type="ChEBI" id="CHEBI:59789"/>
        <dbReference type="EC" id="1.3.98.3"/>
    </reaction>
</comment>
<evidence type="ECO:0000256" key="1">
    <source>
        <dbReference type="ARBA" id="ARBA00004496"/>
    </source>
</evidence>
<keyword evidence="6 15" id="KW-0963">Cytoplasm</keyword>
<dbReference type="Gene3D" id="1.10.10.920">
    <property type="match status" value="1"/>
</dbReference>
<keyword evidence="8 15" id="KW-0479">Metal-binding</keyword>
<dbReference type="InterPro" id="IPR004558">
    <property type="entry name" value="Coprogen_oxidase_HemN"/>
</dbReference>
<name>A0ABV7VL73_9PROT</name>
<comment type="similarity">
    <text evidence="3 15">Belongs to the anaerobic coproporphyrinogen-III oxidase family.</text>
</comment>
<evidence type="ECO:0000256" key="9">
    <source>
        <dbReference type="ARBA" id="ARBA00023002"/>
    </source>
</evidence>
<comment type="subunit">
    <text evidence="4">Monomer.</text>
</comment>
<dbReference type="Pfam" id="PF04055">
    <property type="entry name" value="Radical_SAM"/>
    <property type="match status" value="1"/>
</dbReference>
<keyword evidence="12 15" id="KW-0627">Porphyrin biosynthesis</keyword>
<evidence type="ECO:0000256" key="5">
    <source>
        <dbReference type="ARBA" id="ARBA00022485"/>
    </source>
</evidence>
<dbReference type="PANTHER" id="PTHR13932:SF6">
    <property type="entry name" value="OXYGEN-INDEPENDENT COPROPORPHYRINOGEN III OXIDASE"/>
    <property type="match status" value="1"/>
</dbReference>
<keyword evidence="7 15" id="KW-0949">S-adenosyl-L-methionine</keyword>
<evidence type="ECO:0000259" key="16">
    <source>
        <dbReference type="PROSITE" id="PS51918"/>
    </source>
</evidence>
<dbReference type="SMART" id="SM00729">
    <property type="entry name" value="Elp3"/>
    <property type="match status" value="1"/>
</dbReference>
<dbReference type="Gene3D" id="3.80.30.20">
    <property type="entry name" value="tm_1862 like domain"/>
    <property type="match status" value="1"/>
</dbReference>
<dbReference type="EC" id="1.3.98.3" evidence="15"/>
<dbReference type="Pfam" id="PF06969">
    <property type="entry name" value="HemN_C"/>
    <property type="match status" value="1"/>
</dbReference>
<keyword evidence="9 15" id="KW-0560">Oxidoreductase</keyword>
<gene>
    <name evidence="17" type="primary">hemN</name>
    <name evidence="17" type="ORF">ACFOOQ_22260</name>
</gene>
<dbReference type="PANTHER" id="PTHR13932">
    <property type="entry name" value="COPROPORPHYRINIGEN III OXIDASE"/>
    <property type="match status" value="1"/>
</dbReference>
<dbReference type="Proteomes" id="UP001595711">
    <property type="component" value="Unassembled WGS sequence"/>
</dbReference>
<dbReference type="PROSITE" id="PS51918">
    <property type="entry name" value="RADICAL_SAM"/>
    <property type="match status" value="1"/>
</dbReference>
<comment type="subcellular location">
    <subcellularLocation>
        <location evidence="1 15">Cytoplasm</location>
    </subcellularLocation>
</comment>
<evidence type="ECO:0000256" key="4">
    <source>
        <dbReference type="ARBA" id="ARBA00011245"/>
    </source>
</evidence>
<proteinExistence type="inferred from homology"/>
<dbReference type="PIRSF" id="PIRSF000167">
    <property type="entry name" value="HemN"/>
    <property type="match status" value="1"/>
</dbReference>
<accession>A0ABV7VL73</accession>
<dbReference type="SFLD" id="SFLDG01065">
    <property type="entry name" value="anaerobic_coproporphyrinogen-I"/>
    <property type="match status" value="1"/>
</dbReference>
<evidence type="ECO:0000256" key="6">
    <source>
        <dbReference type="ARBA" id="ARBA00022490"/>
    </source>
</evidence>
<evidence type="ECO:0000256" key="13">
    <source>
        <dbReference type="ARBA" id="ARBA00024295"/>
    </source>
</evidence>
<dbReference type="InterPro" id="IPR034505">
    <property type="entry name" value="Coproporphyrinogen-III_oxidase"/>
</dbReference>
<dbReference type="InterPro" id="IPR006638">
    <property type="entry name" value="Elp3/MiaA/NifB-like_rSAM"/>
</dbReference>
<comment type="caution">
    <text evidence="17">The sequence shown here is derived from an EMBL/GenBank/DDBJ whole genome shotgun (WGS) entry which is preliminary data.</text>
</comment>
<evidence type="ECO:0000313" key="18">
    <source>
        <dbReference type="Proteomes" id="UP001595711"/>
    </source>
</evidence>
<evidence type="ECO:0000256" key="10">
    <source>
        <dbReference type="ARBA" id="ARBA00023004"/>
    </source>
</evidence>
<keyword evidence="18" id="KW-1185">Reference proteome</keyword>
<dbReference type="NCBIfam" id="TIGR00538">
    <property type="entry name" value="hemN"/>
    <property type="match status" value="1"/>
</dbReference>
<evidence type="ECO:0000256" key="15">
    <source>
        <dbReference type="PIRNR" id="PIRNR000167"/>
    </source>
</evidence>
<keyword evidence="5 15" id="KW-0004">4Fe-4S</keyword>
<dbReference type="InterPro" id="IPR007197">
    <property type="entry name" value="rSAM"/>
</dbReference>
<keyword evidence="10 15" id="KW-0408">Iron</keyword>
<dbReference type="EMBL" id="JBHRYJ010000008">
    <property type="protein sequence ID" value="MFC3678285.1"/>
    <property type="molecule type" value="Genomic_DNA"/>
</dbReference>
<comment type="function">
    <text evidence="13">Involved in the heme biosynthesis. Catalyzes the anaerobic oxidative decarboxylation of propionate groups of rings A and B of coproporphyrinogen III to yield the vinyl groups in protoporphyrinogen IX.</text>
</comment>
<dbReference type="SFLD" id="SFLDS00029">
    <property type="entry name" value="Radical_SAM"/>
    <property type="match status" value="1"/>
</dbReference>
<feature type="domain" description="Radical SAM core" evidence="16">
    <location>
        <begin position="64"/>
        <end position="301"/>
    </location>
</feature>
<evidence type="ECO:0000313" key="17">
    <source>
        <dbReference type="EMBL" id="MFC3678285.1"/>
    </source>
</evidence>
<dbReference type="SUPFAM" id="SSF102114">
    <property type="entry name" value="Radical SAM enzymes"/>
    <property type="match status" value="1"/>
</dbReference>
<organism evidence="17 18">
    <name type="scientific">Ferrovibrio xuzhouensis</name>
    <dbReference type="NCBI Taxonomy" id="1576914"/>
    <lineage>
        <taxon>Bacteria</taxon>
        <taxon>Pseudomonadati</taxon>
        <taxon>Pseudomonadota</taxon>
        <taxon>Alphaproteobacteria</taxon>
        <taxon>Rhodospirillales</taxon>
        <taxon>Rhodospirillaceae</taxon>
        <taxon>Ferrovibrio</taxon>
    </lineage>
</organism>
<evidence type="ECO:0000256" key="12">
    <source>
        <dbReference type="ARBA" id="ARBA00023244"/>
    </source>
</evidence>
<reference evidence="18" key="1">
    <citation type="journal article" date="2019" name="Int. J. Syst. Evol. Microbiol.">
        <title>The Global Catalogue of Microorganisms (GCM) 10K type strain sequencing project: providing services to taxonomists for standard genome sequencing and annotation.</title>
        <authorList>
            <consortium name="The Broad Institute Genomics Platform"/>
            <consortium name="The Broad Institute Genome Sequencing Center for Infectious Disease"/>
            <person name="Wu L."/>
            <person name="Ma J."/>
        </authorList>
    </citation>
    <scope>NUCLEOTIDE SEQUENCE [LARGE SCALE GENOMIC DNA]</scope>
    <source>
        <strain evidence="18">KCTC 42182</strain>
    </source>
</reference>